<dbReference type="InterPro" id="IPR020846">
    <property type="entry name" value="MFS_dom"/>
</dbReference>
<evidence type="ECO:0000256" key="1">
    <source>
        <dbReference type="ARBA" id="ARBA00004141"/>
    </source>
</evidence>
<comment type="subcellular location">
    <subcellularLocation>
        <location evidence="1">Membrane</location>
        <topology evidence="1">Multi-pass membrane protein</topology>
    </subcellularLocation>
</comment>
<gene>
    <name evidence="9" type="ORF">TCAP_00536</name>
</gene>
<comment type="caution">
    <text evidence="9">The sequence shown here is derived from an EMBL/GenBank/DDBJ whole genome shotgun (WGS) entry which is preliminary data.</text>
</comment>
<dbReference type="GO" id="GO:0022857">
    <property type="term" value="F:transmembrane transporter activity"/>
    <property type="evidence" value="ECO:0007669"/>
    <property type="project" value="InterPro"/>
</dbReference>
<name>A0A2K3QPT5_9HYPO</name>
<sequence>MAISVVHSPGPPRRGSVKDGSIDDKQELRDAQHLEAQAGREATDQLGQPLAAMDAAAESKIRWKMDWCLLPLISPIYLLSFIDRANIGNARLAGLERDLHMQGYDYNAALSIFFISYILFELPCNAACKWVGPGWFIPTITLAFGICTISTAFVQSFSALCGLRFLLGIFEAGMMPSMVYFLSRWYRRSELTFRVSLFVLSAALAGAFGGLLASAILRLDSFGSLRSWRMIFAIEGIATCVLGVIAFVALPDRPETARWLSNEEKDVAIARLKSERIGTTELVDKFSWAKIKLGILNPVVLSTAVIFFFDNITVYGVSFFLPTIVSTIYPHRTVEEQQLLTVPPYVVGAVACVATSFCSWRVDRRGLFLILCSPLSVVGYALFLATENAKVRYGAVFLPFVGIFTYGALTNSHVAANVVSDTARASAIATNVMVGNVGGLISTWAFLQFDAPRYAIGNGINLAAQAAIFLVATGLYFWIKQDNRKRATRDVRAELEGKSVQEIQEMDWRHPGFQWHN</sequence>
<reference evidence="9 10" key="1">
    <citation type="submission" date="2017-08" db="EMBL/GenBank/DDBJ databases">
        <title>Harnessing the power of phylogenomics to disentangle the directionality and signatures of interkingdom host jumping in the parasitic fungal genus Tolypocladium.</title>
        <authorList>
            <person name="Quandt C.A."/>
            <person name="Patterson W."/>
            <person name="Spatafora J.W."/>
        </authorList>
    </citation>
    <scope>NUCLEOTIDE SEQUENCE [LARGE SCALE GENOMIC DNA]</scope>
    <source>
        <strain evidence="9 10">CBS 113982</strain>
    </source>
</reference>
<dbReference type="SUPFAM" id="SSF103473">
    <property type="entry name" value="MFS general substrate transporter"/>
    <property type="match status" value="1"/>
</dbReference>
<feature type="transmembrane region" description="Helical" evidence="7">
    <location>
        <begin position="342"/>
        <end position="360"/>
    </location>
</feature>
<evidence type="ECO:0000256" key="6">
    <source>
        <dbReference type="SAM" id="MobiDB-lite"/>
    </source>
</evidence>
<evidence type="ECO:0000256" key="4">
    <source>
        <dbReference type="ARBA" id="ARBA00022989"/>
    </source>
</evidence>
<keyword evidence="2" id="KW-0813">Transport</keyword>
<dbReference type="AlphaFoldDB" id="A0A2K3QPT5"/>
<evidence type="ECO:0000256" key="3">
    <source>
        <dbReference type="ARBA" id="ARBA00022692"/>
    </source>
</evidence>
<dbReference type="PROSITE" id="PS50850">
    <property type="entry name" value="MFS"/>
    <property type="match status" value="1"/>
</dbReference>
<dbReference type="OrthoDB" id="2985014at2759"/>
<evidence type="ECO:0000313" key="9">
    <source>
        <dbReference type="EMBL" id="PNY29550.1"/>
    </source>
</evidence>
<evidence type="ECO:0000256" key="5">
    <source>
        <dbReference type="ARBA" id="ARBA00023136"/>
    </source>
</evidence>
<feature type="transmembrane region" description="Helical" evidence="7">
    <location>
        <begin position="135"/>
        <end position="157"/>
    </location>
</feature>
<dbReference type="PANTHER" id="PTHR43791">
    <property type="entry name" value="PERMEASE-RELATED"/>
    <property type="match status" value="1"/>
</dbReference>
<dbReference type="GO" id="GO:0016020">
    <property type="term" value="C:membrane"/>
    <property type="evidence" value="ECO:0007669"/>
    <property type="project" value="UniProtKB-SubCell"/>
</dbReference>
<dbReference type="InterPro" id="IPR011701">
    <property type="entry name" value="MFS"/>
</dbReference>
<dbReference type="Pfam" id="PF07690">
    <property type="entry name" value="MFS_1"/>
    <property type="match status" value="1"/>
</dbReference>
<proteinExistence type="predicted"/>
<accession>A0A2K3QPT5</accession>
<evidence type="ECO:0000259" key="8">
    <source>
        <dbReference type="PROSITE" id="PS50850"/>
    </source>
</evidence>
<feature type="domain" description="Major facilitator superfamily (MFS) profile" evidence="8">
    <location>
        <begin position="69"/>
        <end position="484"/>
    </location>
</feature>
<evidence type="ECO:0000313" key="10">
    <source>
        <dbReference type="Proteomes" id="UP000236621"/>
    </source>
</evidence>
<dbReference type="Gene3D" id="1.20.1250.20">
    <property type="entry name" value="MFS general substrate transporter like domains"/>
    <property type="match status" value="2"/>
</dbReference>
<dbReference type="STRING" id="45235.A0A2K3QPT5"/>
<feature type="region of interest" description="Disordered" evidence="6">
    <location>
        <begin position="1"/>
        <end position="21"/>
    </location>
</feature>
<dbReference type="FunFam" id="1.20.1250.20:FF:000034">
    <property type="entry name" value="MFS general substrate transporter"/>
    <property type="match status" value="1"/>
</dbReference>
<dbReference type="Proteomes" id="UP000236621">
    <property type="component" value="Unassembled WGS sequence"/>
</dbReference>
<dbReference type="InterPro" id="IPR036259">
    <property type="entry name" value="MFS_trans_sf"/>
</dbReference>
<feature type="transmembrane region" description="Helical" evidence="7">
    <location>
        <begin position="397"/>
        <end position="416"/>
    </location>
</feature>
<feature type="transmembrane region" description="Helical" evidence="7">
    <location>
        <begin position="107"/>
        <end position="128"/>
    </location>
</feature>
<organism evidence="9 10">
    <name type="scientific">Tolypocladium capitatum</name>
    <dbReference type="NCBI Taxonomy" id="45235"/>
    <lineage>
        <taxon>Eukaryota</taxon>
        <taxon>Fungi</taxon>
        <taxon>Dikarya</taxon>
        <taxon>Ascomycota</taxon>
        <taxon>Pezizomycotina</taxon>
        <taxon>Sordariomycetes</taxon>
        <taxon>Hypocreomycetidae</taxon>
        <taxon>Hypocreales</taxon>
        <taxon>Ophiocordycipitaceae</taxon>
        <taxon>Tolypocladium</taxon>
    </lineage>
</organism>
<feature type="transmembrane region" description="Helical" evidence="7">
    <location>
        <begin position="163"/>
        <end position="183"/>
    </location>
</feature>
<evidence type="ECO:0000256" key="2">
    <source>
        <dbReference type="ARBA" id="ARBA00022448"/>
    </source>
</evidence>
<keyword evidence="5 7" id="KW-0472">Membrane</keyword>
<dbReference type="FunFam" id="1.20.1250.20:FF:000013">
    <property type="entry name" value="MFS general substrate transporter"/>
    <property type="match status" value="1"/>
</dbReference>
<feature type="transmembrane region" description="Helical" evidence="7">
    <location>
        <begin position="459"/>
        <end position="479"/>
    </location>
</feature>
<feature type="transmembrane region" description="Helical" evidence="7">
    <location>
        <begin position="295"/>
        <end position="322"/>
    </location>
</feature>
<dbReference type="PANTHER" id="PTHR43791:SF48">
    <property type="entry name" value="TRANSPORTER, PUTATIVE (AFU_ORTHOLOGUE AFUA_4G01000)-RELATED"/>
    <property type="match status" value="1"/>
</dbReference>
<keyword evidence="3 7" id="KW-0812">Transmembrane</keyword>
<feature type="transmembrane region" description="Helical" evidence="7">
    <location>
        <begin position="428"/>
        <end position="447"/>
    </location>
</feature>
<evidence type="ECO:0000256" key="7">
    <source>
        <dbReference type="SAM" id="Phobius"/>
    </source>
</evidence>
<feature type="transmembrane region" description="Helical" evidence="7">
    <location>
        <begin position="195"/>
        <end position="216"/>
    </location>
</feature>
<keyword evidence="10" id="KW-1185">Reference proteome</keyword>
<keyword evidence="4 7" id="KW-1133">Transmembrane helix</keyword>
<feature type="transmembrane region" description="Helical" evidence="7">
    <location>
        <begin position="367"/>
        <end position="385"/>
    </location>
</feature>
<protein>
    <submittedName>
        <fullName evidence="9">Transporter</fullName>
    </submittedName>
</protein>
<feature type="transmembrane region" description="Helical" evidence="7">
    <location>
        <begin position="228"/>
        <end position="250"/>
    </location>
</feature>
<dbReference type="EMBL" id="NRSZ01000095">
    <property type="protein sequence ID" value="PNY29550.1"/>
    <property type="molecule type" value="Genomic_DNA"/>
</dbReference>